<sequence>MYGYAEIQRVPPLMSYLQTHVDHLKEKGTIVITGSHNFFLMEQISQSLAGRQNRNYQD</sequence>
<gene>
    <name evidence="2" type="ORF">EXM22_04720</name>
</gene>
<evidence type="ECO:0000259" key="1">
    <source>
        <dbReference type="Pfam" id="PF13173"/>
    </source>
</evidence>
<evidence type="ECO:0000313" key="2">
    <source>
        <dbReference type="EMBL" id="QEN07324.1"/>
    </source>
</evidence>
<dbReference type="OrthoDB" id="9801684at2"/>
<dbReference type="KEGG" id="ock:EXM22_04720"/>
<dbReference type="EMBL" id="CP036150">
    <property type="protein sequence ID" value="QEN07324.1"/>
    <property type="molecule type" value="Genomic_DNA"/>
</dbReference>
<dbReference type="Proteomes" id="UP000324209">
    <property type="component" value="Chromosome"/>
</dbReference>
<dbReference type="RefSeq" id="WP_149485405.1">
    <property type="nucleotide sequence ID" value="NZ_CP036150.1"/>
</dbReference>
<evidence type="ECO:0000313" key="3">
    <source>
        <dbReference type="Proteomes" id="UP000324209"/>
    </source>
</evidence>
<dbReference type="InterPro" id="IPR041682">
    <property type="entry name" value="AAA_14"/>
</dbReference>
<organism evidence="2 3">
    <name type="scientific">Oceanispirochaeta crateris</name>
    <dbReference type="NCBI Taxonomy" id="2518645"/>
    <lineage>
        <taxon>Bacteria</taxon>
        <taxon>Pseudomonadati</taxon>
        <taxon>Spirochaetota</taxon>
        <taxon>Spirochaetia</taxon>
        <taxon>Spirochaetales</taxon>
        <taxon>Spirochaetaceae</taxon>
        <taxon>Oceanispirochaeta</taxon>
    </lineage>
</organism>
<keyword evidence="3" id="KW-1185">Reference proteome</keyword>
<accession>A0A5C1QL39</accession>
<dbReference type="Pfam" id="PF13173">
    <property type="entry name" value="AAA_14"/>
    <property type="match status" value="1"/>
</dbReference>
<proteinExistence type="predicted"/>
<reference evidence="2 3" key="1">
    <citation type="submission" date="2019-02" db="EMBL/GenBank/DDBJ databases">
        <title>Complete Genome Sequence and Methylome Analysis of free living Spirochaetas.</title>
        <authorList>
            <person name="Fomenkov A."/>
            <person name="Dubinina G."/>
            <person name="Leshcheva N."/>
            <person name="Mikheeva N."/>
            <person name="Grabovich M."/>
            <person name="Vincze T."/>
            <person name="Roberts R.J."/>
        </authorList>
    </citation>
    <scope>NUCLEOTIDE SEQUENCE [LARGE SCALE GENOMIC DNA]</scope>
    <source>
        <strain evidence="2 3">K2</strain>
    </source>
</reference>
<dbReference type="AlphaFoldDB" id="A0A5C1QL39"/>
<name>A0A5C1QL39_9SPIO</name>
<protein>
    <recommendedName>
        <fullName evidence="1">AAA domain-containing protein</fullName>
    </recommendedName>
</protein>
<feature type="domain" description="AAA" evidence="1">
    <location>
        <begin position="6"/>
        <end position="52"/>
    </location>
</feature>